<dbReference type="SUPFAM" id="SSF53795">
    <property type="entry name" value="PEP carboxykinase-like"/>
    <property type="match status" value="1"/>
</dbReference>
<gene>
    <name evidence="2" type="ORF">RI844_07185</name>
</gene>
<accession>A0ABZ0GSR4</accession>
<evidence type="ECO:0008006" key="4">
    <source>
        <dbReference type="Google" id="ProtNLM"/>
    </source>
</evidence>
<feature type="compositionally biased region" description="Basic and acidic residues" evidence="1">
    <location>
        <begin position="370"/>
        <end position="400"/>
    </location>
</feature>
<dbReference type="RefSeq" id="WP_348397763.1">
    <property type="nucleotide sequence ID" value="NZ_CP136600.1"/>
</dbReference>
<keyword evidence="3" id="KW-1185">Reference proteome</keyword>
<evidence type="ECO:0000313" key="2">
    <source>
        <dbReference type="EMBL" id="WOH38997.1"/>
    </source>
</evidence>
<protein>
    <recommendedName>
        <fullName evidence="4">PqqD family peptide modification chaperone</fullName>
    </recommendedName>
</protein>
<dbReference type="Proteomes" id="UP001301442">
    <property type="component" value="Chromosome"/>
</dbReference>
<evidence type="ECO:0000313" key="3">
    <source>
        <dbReference type="Proteomes" id="UP001301442"/>
    </source>
</evidence>
<proteinExistence type="predicted"/>
<organism evidence="2 3">
    <name type="scientific">Thalassotalea fonticola</name>
    <dbReference type="NCBI Taxonomy" id="3065649"/>
    <lineage>
        <taxon>Bacteria</taxon>
        <taxon>Pseudomonadati</taxon>
        <taxon>Pseudomonadota</taxon>
        <taxon>Gammaproteobacteria</taxon>
        <taxon>Alteromonadales</taxon>
        <taxon>Colwelliaceae</taxon>
        <taxon>Thalassotalea</taxon>
    </lineage>
</organism>
<evidence type="ECO:0000256" key="1">
    <source>
        <dbReference type="SAM" id="MobiDB-lite"/>
    </source>
</evidence>
<sequence length="494" mass="55777">MQFEKIQLNAPHLTLWLSENKGLVFHQGQKTLLQIEPISIALLIALDEGLTNQQAVIELQQHSNLTEQQLTQSLEQVKPLFKNTEGERSYADGLYPELQNHISQQPQQHSFCLTVANATFAITSDDEGLLNEIKALLTPIEITAPEEVHFAIHIEIYKGNYLLVSNDIVVEEGLSQQQVMPVFIDRLQILAYQHSDYCFGFHGAALTNRHSQAQPCHSRLVRESTSEASENTTILLPGVSGAGKSTLTAELSRQDFSVYSDEIIALNNDFNLTTLALPMAIKSGSWQHIAKLYPEIKSQPEWHRVDGRILKYIWPEHIAEKTEMDYRLRGNDEDEGCGNDEEDNRHSLATNSHSQVTNCHSQAPSRHSRLVRESTSEAQEPKSMDPRMREDDAKDTRHSGDVMPNSFGHRESTETTNKTFLISPKFNKDATPKATKLTIIDTLKLVTEGGYQLGVELTEDRVEQLIDFCEHIQAYQITYASSEQAQHLINNLVR</sequence>
<feature type="compositionally biased region" description="Polar residues" evidence="1">
    <location>
        <begin position="347"/>
        <end position="365"/>
    </location>
</feature>
<feature type="compositionally biased region" description="Acidic residues" evidence="1">
    <location>
        <begin position="332"/>
        <end position="342"/>
    </location>
</feature>
<reference evidence="2 3" key="1">
    <citation type="submission" date="2023-09" db="EMBL/GenBank/DDBJ databases">
        <authorList>
            <person name="Qi X."/>
        </authorList>
    </citation>
    <scope>NUCLEOTIDE SEQUENCE [LARGE SCALE GENOMIC DNA]</scope>
    <source>
        <strain evidence="2 3">S1-1</strain>
    </source>
</reference>
<feature type="region of interest" description="Disordered" evidence="1">
    <location>
        <begin position="332"/>
        <end position="415"/>
    </location>
</feature>
<name>A0ABZ0GSR4_9GAMM</name>
<dbReference type="EMBL" id="CP136600">
    <property type="protein sequence ID" value="WOH38997.1"/>
    <property type="molecule type" value="Genomic_DNA"/>
</dbReference>